<gene>
    <name evidence="7" type="ORF">GCM10011354_26190</name>
</gene>
<evidence type="ECO:0000259" key="6">
    <source>
        <dbReference type="SMART" id="SM00928"/>
    </source>
</evidence>
<keyword evidence="4" id="KW-0408">Iron</keyword>
<evidence type="ECO:0000256" key="5">
    <source>
        <dbReference type="ARBA" id="ARBA00023014"/>
    </source>
</evidence>
<comment type="similarity">
    <text evidence="1">Belongs to the complex I 51 kDa subunit family.</text>
</comment>
<dbReference type="InterPro" id="IPR019554">
    <property type="entry name" value="Soluble_ligand-bd"/>
</dbReference>
<evidence type="ECO:0000313" key="7">
    <source>
        <dbReference type="EMBL" id="GGI07858.1"/>
    </source>
</evidence>
<evidence type="ECO:0000256" key="2">
    <source>
        <dbReference type="ARBA" id="ARBA00022485"/>
    </source>
</evidence>
<dbReference type="InterPro" id="IPR011538">
    <property type="entry name" value="Nuo51_FMN-bd"/>
</dbReference>
<dbReference type="Proteomes" id="UP000650511">
    <property type="component" value="Unassembled WGS sequence"/>
</dbReference>
<protein>
    <recommendedName>
        <fullName evidence="6">NADH-ubiquinone oxidoreductase 51kDa subunit iron-sulphur binding domain-containing protein</fullName>
    </recommendedName>
</protein>
<reference evidence="7" key="1">
    <citation type="journal article" date="2014" name="Int. J. Syst. Evol. Microbiol.">
        <title>Complete genome sequence of Corynebacterium casei LMG S-19264T (=DSM 44701T), isolated from a smear-ripened cheese.</title>
        <authorList>
            <consortium name="US DOE Joint Genome Institute (JGI-PGF)"/>
            <person name="Walter F."/>
            <person name="Albersmeier A."/>
            <person name="Kalinowski J."/>
            <person name="Ruckert C."/>
        </authorList>
    </citation>
    <scope>NUCLEOTIDE SEQUENCE</scope>
    <source>
        <strain evidence="7">CGMCC 1.14988</strain>
    </source>
</reference>
<dbReference type="RefSeq" id="WP_130651035.1">
    <property type="nucleotide sequence ID" value="NZ_BMHA01000009.1"/>
</dbReference>
<dbReference type="GO" id="GO:0046872">
    <property type="term" value="F:metal ion binding"/>
    <property type="evidence" value="ECO:0007669"/>
    <property type="project" value="UniProtKB-KW"/>
</dbReference>
<reference evidence="7" key="2">
    <citation type="submission" date="2020-09" db="EMBL/GenBank/DDBJ databases">
        <authorList>
            <person name="Sun Q."/>
            <person name="Zhou Y."/>
        </authorList>
    </citation>
    <scope>NUCLEOTIDE SEQUENCE</scope>
    <source>
        <strain evidence="7">CGMCC 1.14988</strain>
    </source>
</reference>
<dbReference type="SUPFAM" id="SSF142019">
    <property type="entry name" value="Nqo1 FMN-binding domain-like"/>
    <property type="match status" value="1"/>
</dbReference>
<dbReference type="Pfam" id="PF10589">
    <property type="entry name" value="NADH_4Fe-4S"/>
    <property type="match status" value="1"/>
</dbReference>
<dbReference type="SUPFAM" id="SSF142984">
    <property type="entry name" value="Nqo1 middle domain-like"/>
    <property type="match status" value="1"/>
</dbReference>
<dbReference type="SUPFAM" id="SSF140490">
    <property type="entry name" value="Nqo1C-terminal domain-like"/>
    <property type="match status" value="1"/>
</dbReference>
<dbReference type="InterPro" id="IPR037225">
    <property type="entry name" value="Nuo51_FMN-bd_sf"/>
</dbReference>
<dbReference type="PANTHER" id="PTHR43578:SF3">
    <property type="entry name" value="NADH-QUINONE OXIDOREDUCTASE SUBUNIT F"/>
    <property type="match status" value="1"/>
</dbReference>
<dbReference type="SMART" id="SM00928">
    <property type="entry name" value="NADH_4Fe-4S"/>
    <property type="match status" value="1"/>
</dbReference>
<proteinExistence type="inferred from homology"/>
<organism evidence="7 8">
    <name type="scientific">Egicoccus halophilus</name>
    <dbReference type="NCBI Taxonomy" id="1670830"/>
    <lineage>
        <taxon>Bacteria</taxon>
        <taxon>Bacillati</taxon>
        <taxon>Actinomycetota</taxon>
        <taxon>Nitriliruptoria</taxon>
        <taxon>Egicoccales</taxon>
        <taxon>Egicoccaceae</taxon>
        <taxon>Egicoccus</taxon>
    </lineage>
</organism>
<dbReference type="Gene3D" id="3.10.20.600">
    <property type="match status" value="1"/>
</dbReference>
<dbReference type="Pfam" id="PF10531">
    <property type="entry name" value="SLBB"/>
    <property type="match status" value="1"/>
</dbReference>
<name>A0A8J3A9B8_9ACTN</name>
<accession>A0A8J3A9B8</accession>
<evidence type="ECO:0000256" key="4">
    <source>
        <dbReference type="ARBA" id="ARBA00023004"/>
    </source>
</evidence>
<dbReference type="PANTHER" id="PTHR43578">
    <property type="entry name" value="NADH-QUINONE OXIDOREDUCTASE SUBUNIT F"/>
    <property type="match status" value="1"/>
</dbReference>
<dbReference type="InterPro" id="IPR019575">
    <property type="entry name" value="Nuop51_4Fe4S-bd"/>
</dbReference>
<keyword evidence="5" id="KW-0411">Iron-sulfur</keyword>
<dbReference type="OrthoDB" id="9805533at2"/>
<comment type="caution">
    <text evidence="7">The sequence shown here is derived from an EMBL/GenBank/DDBJ whole genome shotgun (WGS) entry which is preliminary data.</text>
</comment>
<dbReference type="GO" id="GO:0051539">
    <property type="term" value="F:4 iron, 4 sulfur cluster binding"/>
    <property type="evidence" value="ECO:0007669"/>
    <property type="project" value="UniProtKB-KW"/>
</dbReference>
<dbReference type="Pfam" id="PF01512">
    <property type="entry name" value="Complex1_51K"/>
    <property type="match status" value="1"/>
</dbReference>
<dbReference type="InterPro" id="IPR037207">
    <property type="entry name" value="Nuop51_4Fe4S-bd_sf"/>
</dbReference>
<sequence>MRDDADRLLPAAPVRSLDEHLAAGGGAGLARALELDSDAIIDEIDRAGLRGRGGAGFPTSRKWRGVMETAASAGGRLTLVANGAEGEPGTYKDRVLLEQQPYAFLEGVCIAVHATGADKAYVGTKAKFVGPVERLRAALEEVRQAGWPGADRIEVVLGPDSYLFGEETGMLEVIEGKLPMPRIVRPYEQGLFATTSVPNPTIVNNVETLTHVAAILANGADWFRQAGTESSPGTMIFTVVGDVENPGIYELALGTPLRTLLVDIAGAHDIKAIYSGVSTQVLTPERLDVPLGFDEMRDIGAGMGSGGFVVYDSSRSIVDVLAALIRFLAVESCGQCNSCKLGNLAMYDELAKVQRGEATQADLETLLRRSHAVTDGNRCYLPVGSQLLVASTMQAFVEEFVATVERGEPTPDDVPVPLVDHIDEATGEVTFHPRYHLKRSDWSYADADPRDERLAAIRD</sequence>
<dbReference type="AlphaFoldDB" id="A0A8J3A9B8"/>
<evidence type="ECO:0000313" key="8">
    <source>
        <dbReference type="Proteomes" id="UP000650511"/>
    </source>
</evidence>
<keyword evidence="2" id="KW-0004">4Fe-4S</keyword>
<feature type="domain" description="NADH-ubiquinone oxidoreductase 51kDa subunit iron-sulphur binding" evidence="6">
    <location>
        <begin position="318"/>
        <end position="363"/>
    </location>
</feature>
<dbReference type="EMBL" id="BMHA01000009">
    <property type="protein sequence ID" value="GGI07858.1"/>
    <property type="molecule type" value="Genomic_DNA"/>
</dbReference>
<evidence type="ECO:0000256" key="1">
    <source>
        <dbReference type="ARBA" id="ARBA00007523"/>
    </source>
</evidence>
<evidence type="ECO:0000256" key="3">
    <source>
        <dbReference type="ARBA" id="ARBA00022723"/>
    </source>
</evidence>
<dbReference type="Gene3D" id="3.40.50.11540">
    <property type="entry name" value="NADH-ubiquinone oxidoreductase 51kDa subunit"/>
    <property type="match status" value="1"/>
</dbReference>
<keyword evidence="3" id="KW-0479">Metal-binding</keyword>
<dbReference type="Gene3D" id="1.20.1440.230">
    <property type="entry name" value="NADH-ubiquinone oxidoreductase 51kDa subunit, iron-sulphur binding domain"/>
    <property type="match status" value="1"/>
</dbReference>
<keyword evidence="8" id="KW-1185">Reference proteome</keyword>